<evidence type="ECO:0000256" key="1">
    <source>
        <dbReference type="ARBA" id="ARBA00004167"/>
    </source>
</evidence>
<evidence type="ECO:0008006" key="8">
    <source>
        <dbReference type="Google" id="ProtNLM"/>
    </source>
</evidence>
<evidence type="ECO:0000256" key="4">
    <source>
        <dbReference type="ARBA" id="ARBA00022989"/>
    </source>
</evidence>
<proteinExistence type="predicted"/>
<keyword evidence="5" id="KW-0472">Membrane</keyword>
<keyword evidence="7" id="KW-1185">Reference proteome</keyword>
<accession>A0AAU9EFR0</accession>
<evidence type="ECO:0000313" key="7">
    <source>
        <dbReference type="Proteomes" id="UP001366166"/>
    </source>
</evidence>
<evidence type="ECO:0000256" key="2">
    <source>
        <dbReference type="ARBA" id="ARBA00004308"/>
    </source>
</evidence>
<reference evidence="7" key="1">
    <citation type="journal article" date="2023" name="Arch. Microbiol.">
        <title>Desulfoferula mesophilus gen. nov. sp. nov., a mesophilic sulfate-reducing bacterium isolated from a brackish lake sediment.</title>
        <authorList>
            <person name="Watanabe T."/>
            <person name="Yabe T."/>
            <person name="Tsuji J.M."/>
            <person name="Fukui M."/>
        </authorList>
    </citation>
    <scope>NUCLEOTIDE SEQUENCE [LARGE SCALE GENOMIC DNA]</scope>
    <source>
        <strain evidence="7">12FAK</strain>
    </source>
</reference>
<organism evidence="6 7">
    <name type="scientific">Desulfoferula mesophila</name>
    <dbReference type="NCBI Taxonomy" id="3058419"/>
    <lineage>
        <taxon>Bacteria</taxon>
        <taxon>Pseudomonadati</taxon>
        <taxon>Thermodesulfobacteriota</taxon>
        <taxon>Desulfarculia</taxon>
        <taxon>Desulfarculales</taxon>
        <taxon>Desulfarculaceae</taxon>
        <taxon>Desulfoferula</taxon>
    </lineage>
</organism>
<name>A0AAU9EFR0_9BACT</name>
<dbReference type="InterPro" id="IPR006514">
    <property type="entry name" value="IRX15/GXM/AGM"/>
</dbReference>
<gene>
    <name evidence="6" type="ORF">FAK_26960</name>
</gene>
<evidence type="ECO:0000256" key="5">
    <source>
        <dbReference type="ARBA" id="ARBA00023136"/>
    </source>
</evidence>
<evidence type="ECO:0000313" key="6">
    <source>
        <dbReference type="EMBL" id="BEQ15630.1"/>
    </source>
</evidence>
<sequence length="230" mass="26201">MLSKLSKMTPLKQTLIRLLARPSAVVAALLPSRRSIRVMRRLNRIILSAPQLLAIAQKIEEQAPCRVLIFGVGHDSLFWHRLNRNGRTVFLEDDEGWLRKVTAKVKNLQAYAVGYDTEQKDWQRYLGNPALLVMDLPLPVTERPWDLILVDGPAGWCDNAPGRMKSIYLAHQLVKPGGDVFVHDCEREVEEAFCERFLGRENLIREIAAPQGLLRHYRILSPGPKRPPTN</sequence>
<dbReference type="Pfam" id="PF21729">
    <property type="entry name" value="IRX15_IRX15L_GXM"/>
    <property type="match status" value="2"/>
</dbReference>
<dbReference type="AlphaFoldDB" id="A0AAU9EFR0"/>
<keyword evidence="3" id="KW-0812">Transmembrane</keyword>
<dbReference type="GO" id="GO:0016020">
    <property type="term" value="C:membrane"/>
    <property type="evidence" value="ECO:0007669"/>
    <property type="project" value="UniProtKB-SubCell"/>
</dbReference>
<dbReference type="Gene3D" id="3.40.50.150">
    <property type="entry name" value="Vaccinia Virus protein VP39"/>
    <property type="match status" value="1"/>
</dbReference>
<dbReference type="KEGG" id="dmp:FAK_26960"/>
<dbReference type="InterPro" id="IPR029063">
    <property type="entry name" value="SAM-dependent_MTases_sf"/>
</dbReference>
<comment type="subcellular location">
    <subcellularLocation>
        <location evidence="2">Endomembrane system</location>
    </subcellularLocation>
    <subcellularLocation>
        <location evidence="1">Membrane</location>
        <topology evidence="1">Single-pass membrane protein</topology>
    </subcellularLocation>
</comment>
<dbReference type="PANTHER" id="PTHR31444">
    <property type="entry name" value="OS11G0490100 PROTEIN"/>
    <property type="match status" value="1"/>
</dbReference>
<dbReference type="GO" id="GO:0045492">
    <property type="term" value="P:xylan biosynthetic process"/>
    <property type="evidence" value="ECO:0007669"/>
    <property type="project" value="InterPro"/>
</dbReference>
<protein>
    <recommendedName>
        <fullName evidence="8">Polysaccharide biosynthesis domain-containing protein</fullName>
    </recommendedName>
</protein>
<keyword evidence="4" id="KW-1133">Transmembrane helix</keyword>
<dbReference type="Proteomes" id="UP001366166">
    <property type="component" value="Chromosome"/>
</dbReference>
<evidence type="ECO:0000256" key="3">
    <source>
        <dbReference type="ARBA" id="ARBA00022692"/>
    </source>
</evidence>
<dbReference type="GO" id="GO:0012505">
    <property type="term" value="C:endomembrane system"/>
    <property type="evidence" value="ECO:0007669"/>
    <property type="project" value="UniProtKB-SubCell"/>
</dbReference>
<dbReference type="SUPFAM" id="SSF53335">
    <property type="entry name" value="S-adenosyl-L-methionine-dependent methyltransferases"/>
    <property type="match status" value="1"/>
</dbReference>
<dbReference type="RefSeq" id="WP_338600290.1">
    <property type="nucleotide sequence ID" value="NZ_AP028679.1"/>
</dbReference>
<dbReference type="EMBL" id="AP028679">
    <property type="protein sequence ID" value="BEQ15630.1"/>
    <property type="molecule type" value="Genomic_DNA"/>
</dbReference>